<dbReference type="AlphaFoldDB" id="A0A9Q0I9R0"/>
<dbReference type="PANTHER" id="PTHR15225">
    <property type="entry name" value="INTERFERON-INDUCED PROTEIN 35/NMI N-MYC/STAT INTERACTING PROTEIN"/>
    <property type="match status" value="1"/>
</dbReference>
<protein>
    <recommendedName>
        <fullName evidence="1">NID domain-containing protein</fullName>
    </recommendedName>
</protein>
<feature type="domain" description="NID" evidence="1">
    <location>
        <begin position="108"/>
        <end position="181"/>
    </location>
</feature>
<dbReference type="InterPro" id="IPR009909">
    <property type="entry name" value="Nmi/IFP35_dom"/>
</dbReference>
<dbReference type="GO" id="GO:0005737">
    <property type="term" value="C:cytoplasm"/>
    <property type="evidence" value="ECO:0007669"/>
    <property type="project" value="TreeGrafter"/>
</dbReference>
<accession>A0A9Q0I9R0</accession>
<comment type="caution">
    <text evidence="2">The sequence shown here is derived from an EMBL/GenBank/DDBJ whole genome shotgun (WGS) entry which is preliminary data.</text>
</comment>
<evidence type="ECO:0000313" key="2">
    <source>
        <dbReference type="EMBL" id="KAJ3592377.1"/>
    </source>
</evidence>
<dbReference type="Proteomes" id="UP001148018">
    <property type="component" value="Unassembled WGS sequence"/>
</dbReference>
<evidence type="ECO:0000259" key="1">
    <source>
        <dbReference type="Pfam" id="PF07292"/>
    </source>
</evidence>
<evidence type="ECO:0000313" key="3">
    <source>
        <dbReference type="Proteomes" id="UP001148018"/>
    </source>
</evidence>
<sequence>MKELDMWKAKVEEADCLKDKLTLEAYKQQEAKQQANKDMVCAKEQQDKYREDSVQASSAIEFCAQTPDIKLMFSVMQKEDGEDEVSPHISGLYTITQKPTTMLTGGQALITFEKKEVASRILKLPKCSVSCEQKVFEVRPKRLTLGSSVKFAVQLDVSKKELLFSGVRSAMPPERIRDRLESITFINTGVADSLALIGEYRVDLDPQVNIKVEPVFQYHLKRFQTFCGAPERSVLLDNITDVDEEDEMSDMLEIFFQKPTNSGGEIESLNYVSNGLERLALFDVL</sequence>
<organism evidence="2 3">
    <name type="scientific">Muraenolepis orangiensis</name>
    <name type="common">Patagonian moray cod</name>
    <dbReference type="NCBI Taxonomy" id="630683"/>
    <lineage>
        <taxon>Eukaryota</taxon>
        <taxon>Metazoa</taxon>
        <taxon>Chordata</taxon>
        <taxon>Craniata</taxon>
        <taxon>Vertebrata</taxon>
        <taxon>Euteleostomi</taxon>
        <taxon>Actinopterygii</taxon>
        <taxon>Neopterygii</taxon>
        <taxon>Teleostei</taxon>
        <taxon>Neoteleostei</taxon>
        <taxon>Acanthomorphata</taxon>
        <taxon>Zeiogadaria</taxon>
        <taxon>Gadariae</taxon>
        <taxon>Gadiformes</taxon>
        <taxon>Muraenolepidoidei</taxon>
        <taxon>Muraenolepididae</taxon>
        <taxon>Muraenolepis</taxon>
    </lineage>
</organism>
<dbReference type="PANTHER" id="PTHR15225:SF4">
    <property type="entry name" value="N-MYC-INTERACTOR"/>
    <property type="match status" value="1"/>
</dbReference>
<dbReference type="OrthoDB" id="9903237at2759"/>
<gene>
    <name evidence="2" type="ORF">NHX12_007504</name>
</gene>
<name>A0A9Q0I9R0_9TELE</name>
<keyword evidence="3" id="KW-1185">Reference proteome</keyword>
<proteinExistence type="predicted"/>
<dbReference type="EMBL" id="JANIIK010000113">
    <property type="protein sequence ID" value="KAJ3592377.1"/>
    <property type="molecule type" value="Genomic_DNA"/>
</dbReference>
<dbReference type="Pfam" id="PF07292">
    <property type="entry name" value="NID"/>
    <property type="match status" value="2"/>
</dbReference>
<reference evidence="2" key="1">
    <citation type="submission" date="2022-07" db="EMBL/GenBank/DDBJ databases">
        <title>Chromosome-level genome of Muraenolepis orangiensis.</title>
        <authorList>
            <person name="Kim J."/>
        </authorList>
    </citation>
    <scope>NUCLEOTIDE SEQUENCE</scope>
    <source>
        <strain evidence="2">KU_S4_2022</strain>
        <tissue evidence="2">Muscle</tissue>
    </source>
</reference>
<feature type="domain" description="NID" evidence="1">
    <location>
        <begin position="183"/>
        <end position="268"/>
    </location>
</feature>